<evidence type="ECO:0000256" key="7">
    <source>
        <dbReference type="ARBA" id="ARBA00023136"/>
    </source>
</evidence>
<evidence type="ECO:0000256" key="1">
    <source>
        <dbReference type="ARBA" id="ARBA00004651"/>
    </source>
</evidence>
<dbReference type="Pfam" id="PF01032">
    <property type="entry name" value="FecCD"/>
    <property type="match status" value="1"/>
</dbReference>
<evidence type="ECO:0000256" key="4">
    <source>
        <dbReference type="ARBA" id="ARBA00022475"/>
    </source>
</evidence>
<feature type="transmembrane region" description="Helical" evidence="8">
    <location>
        <begin position="260"/>
        <end position="289"/>
    </location>
</feature>
<keyword evidence="10" id="KW-1185">Reference proteome</keyword>
<accession>A0A8J7RJ81</accession>
<feature type="transmembrane region" description="Helical" evidence="8">
    <location>
        <begin position="330"/>
        <end position="351"/>
    </location>
</feature>
<feature type="transmembrane region" description="Helical" evidence="8">
    <location>
        <begin position="168"/>
        <end position="184"/>
    </location>
</feature>
<feature type="transmembrane region" description="Helical" evidence="8">
    <location>
        <begin position="16"/>
        <end position="35"/>
    </location>
</feature>
<dbReference type="InterPro" id="IPR037294">
    <property type="entry name" value="ABC_BtuC-like"/>
</dbReference>
<feature type="transmembrane region" description="Helical" evidence="8">
    <location>
        <begin position="221"/>
        <end position="240"/>
    </location>
</feature>
<evidence type="ECO:0000313" key="10">
    <source>
        <dbReference type="Proteomes" id="UP000673975"/>
    </source>
</evidence>
<dbReference type="PANTHER" id="PTHR30472:SF25">
    <property type="entry name" value="ABC TRANSPORTER PERMEASE PROTEIN MJ0876-RELATED"/>
    <property type="match status" value="1"/>
</dbReference>
<dbReference type="PANTHER" id="PTHR30472">
    <property type="entry name" value="FERRIC ENTEROBACTIN TRANSPORT SYSTEM PERMEASE PROTEIN"/>
    <property type="match status" value="1"/>
</dbReference>
<organism evidence="9 10">
    <name type="scientific">Natronogracilivirga saccharolytica</name>
    <dbReference type="NCBI Taxonomy" id="2812953"/>
    <lineage>
        <taxon>Bacteria</taxon>
        <taxon>Pseudomonadati</taxon>
        <taxon>Balneolota</taxon>
        <taxon>Balneolia</taxon>
        <taxon>Balneolales</taxon>
        <taxon>Cyclonatronaceae</taxon>
        <taxon>Natronogracilivirga</taxon>
    </lineage>
</organism>
<evidence type="ECO:0000256" key="8">
    <source>
        <dbReference type="SAM" id="Phobius"/>
    </source>
</evidence>
<proteinExistence type="inferred from homology"/>
<reference evidence="9" key="1">
    <citation type="submission" date="2021-02" db="EMBL/GenBank/DDBJ databases">
        <title>Natronogracilivirga saccharolytica gen. nov. sp. nov. a new anaerobic, haloalkiliphilic carbohydrate-fermenting bacterium from soda lake and proposing of Cyclonatronumiaceae fam. nov. in the phylum Balneolaeota.</title>
        <authorList>
            <person name="Zhilina T.N."/>
            <person name="Sorokin D.Y."/>
            <person name="Zavarzina D.G."/>
            <person name="Toshchakov S.V."/>
            <person name="Kublanov I.V."/>
        </authorList>
    </citation>
    <scope>NUCLEOTIDE SEQUENCE</scope>
    <source>
        <strain evidence="9">Z-1702</strain>
    </source>
</reference>
<dbReference type="SUPFAM" id="SSF81345">
    <property type="entry name" value="ABC transporter involved in vitamin B12 uptake, BtuC"/>
    <property type="match status" value="1"/>
</dbReference>
<dbReference type="RefSeq" id="WP_210510506.1">
    <property type="nucleotide sequence ID" value="NZ_JAFIDN010000002.1"/>
</dbReference>
<dbReference type="Proteomes" id="UP000673975">
    <property type="component" value="Unassembled WGS sequence"/>
</dbReference>
<evidence type="ECO:0000256" key="2">
    <source>
        <dbReference type="ARBA" id="ARBA00007935"/>
    </source>
</evidence>
<feature type="transmembrane region" description="Helical" evidence="8">
    <location>
        <begin position="301"/>
        <end position="318"/>
    </location>
</feature>
<comment type="subcellular location">
    <subcellularLocation>
        <location evidence="1">Cell membrane</location>
        <topology evidence="1">Multi-pass membrane protein</topology>
    </subcellularLocation>
</comment>
<dbReference type="CDD" id="cd06550">
    <property type="entry name" value="TM_ABC_iron-siderophores_like"/>
    <property type="match status" value="1"/>
</dbReference>
<evidence type="ECO:0000313" key="9">
    <source>
        <dbReference type="EMBL" id="MBP3191760.1"/>
    </source>
</evidence>
<evidence type="ECO:0000256" key="5">
    <source>
        <dbReference type="ARBA" id="ARBA00022692"/>
    </source>
</evidence>
<dbReference type="EMBL" id="JAFIDN010000002">
    <property type="protein sequence ID" value="MBP3191760.1"/>
    <property type="molecule type" value="Genomic_DNA"/>
</dbReference>
<keyword evidence="7 8" id="KW-0472">Membrane</keyword>
<keyword evidence="4" id="KW-1003">Cell membrane</keyword>
<feature type="transmembrane region" description="Helical" evidence="8">
    <location>
        <begin position="142"/>
        <end position="161"/>
    </location>
</feature>
<comment type="caution">
    <text evidence="9">The sequence shown here is derived from an EMBL/GenBank/DDBJ whole genome shotgun (WGS) entry which is preliminary data.</text>
</comment>
<name>A0A8J7RJ81_9BACT</name>
<feature type="transmembrane region" description="Helical" evidence="8">
    <location>
        <begin position="70"/>
        <end position="87"/>
    </location>
</feature>
<evidence type="ECO:0000256" key="6">
    <source>
        <dbReference type="ARBA" id="ARBA00022989"/>
    </source>
</evidence>
<keyword evidence="5 8" id="KW-0812">Transmembrane</keyword>
<dbReference type="GO" id="GO:0005886">
    <property type="term" value="C:plasma membrane"/>
    <property type="evidence" value="ECO:0007669"/>
    <property type="project" value="UniProtKB-SubCell"/>
</dbReference>
<dbReference type="GO" id="GO:0033214">
    <property type="term" value="P:siderophore-iron import into cell"/>
    <property type="evidence" value="ECO:0007669"/>
    <property type="project" value="TreeGrafter"/>
</dbReference>
<dbReference type="InterPro" id="IPR000522">
    <property type="entry name" value="ABC_transptr_permease_BtuC"/>
</dbReference>
<evidence type="ECO:0000256" key="3">
    <source>
        <dbReference type="ARBA" id="ARBA00022448"/>
    </source>
</evidence>
<feature type="transmembrane region" description="Helical" evidence="8">
    <location>
        <begin position="99"/>
        <end position="122"/>
    </location>
</feature>
<protein>
    <submittedName>
        <fullName evidence="9">Iron ABC transporter permease</fullName>
    </submittedName>
</protein>
<comment type="similarity">
    <text evidence="2">Belongs to the binding-protein-dependent transport system permease family. FecCD subfamily.</text>
</comment>
<keyword evidence="3" id="KW-0813">Transport</keyword>
<sequence>MNQVIRQYHHHIRKRLLFLALIFLATLLVAVYAMSSGAAGLSWRDVILAVTGRGDTVTEQIVIHIRLPRVLAALLGGLALSVSGAVMQSLLRNPLASPYTLGISGAAAFGAAFGIVFLGSGHIAGGDGEAAIRLFSVFQDRYAVMGSAFIWSLAGTGLILAIARFRGITPEILILAGIAIGSLFSAGLSALQYIATDIELAAIVFWMFGDLGRAGWTDIGMLALILTPIMVFFMFMTWNYKALQSGDEYARSVGVNPDRIRLSGMLAASLATAVVVSYYGIIAFVGLVVPHIVRRIIGGDESFLIPATAVFGGMFLLLSDTVARTLFSPVILPVGILTSFIGAPLFLFLLIRGVGRGYWT</sequence>
<dbReference type="FunFam" id="1.10.3470.10:FF:000001">
    <property type="entry name" value="Vitamin B12 ABC transporter permease BtuC"/>
    <property type="match status" value="1"/>
</dbReference>
<dbReference type="GO" id="GO:0022857">
    <property type="term" value="F:transmembrane transporter activity"/>
    <property type="evidence" value="ECO:0007669"/>
    <property type="project" value="InterPro"/>
</dbReference>
<dbReference type="Gene3D" id="1.10.3470.10">
    <property type="entry name" value="ABC transporter involved in vitamin B12 uptake, BtuC"/>
    <property type="match status" value="1"/>
</dbReference>
<dbReference type="AlphaFoldDB" id="A0A8J7RJ81"/>
<gene>
    <name evidence="9" type="ORF">NATSA_03695</name>
</gene>
<keyword evidence="6 8" id="KW-1133">Transmembrane helix</keyword>